<evidence type="ECO:0000313" key="3">
    <source>
        <dbReference type="Proteomes" id="UP001162030"/>
    </source>
</evidence>
<proteinExistence type="predicted"/>
<evidence type="ECO:0000313" key="2">
    <source>
        <dbReference type="EMBL" id="CAI8729679.1"/>
    </source>
</evidence>
<feature type="chain" id="PRO_5046019423" evidence="1">
    <location>
        <begin position="30"/>
        <end position="209"/>
    </location>
</feature>
<gene>
    <name evidence="2" type="ORF">MSZNOR_0256</name>
</gene>
<protein>
    <submittedName>
        <fullName evidence="2">Uncharacterized protein</fullName>
    </submittedName>
</protein>
<dbReference type="Proteomes" id="UP001162030">
    <property type="component" value="Chromosome"/>
</dbReference>
<dbReference type="RefSeq" id="WP_317963622.1">
    <property type="nucleotide sequence ID" value="NZ_OX458333.1"/>
</dbReference>
<evidence type="ECO:0000256" key="1">
    <source>
        <dbReference type="SAM" id="SignalP"/>
    </source>
</evidence>
<reference evidence="2 3" key="1">
    <citation type="submission" date="2023-03" db="EMBL/GenBank/DDBJ databases">
        <authorList>
            <person name="Pearce D."/>
        </authorList>
    </citation>
    <scope>NUCLEOTIDE SEQUENCE [LARGE SCALE GENOMIC DNA]</scope>
    <source>
        <strain evidence="2">Msz</strain>
    </source>
</reference>
<organism evidence="2 3">
    <name type="scientific">Methylocaldum szegediense</name>
    <dbReference type="NCBI Taxonomy" id="73780"/>
    <lineage>
        <taxon>Bacteria</taxon>
        <taxon>Pseudomonadati</taxon>
        <taxon>Pseudomonadota</taxon>
        <taxon>Gammaproteobacteria</taxon>
        <taxon>Methylococcales</taxon>
        <taxon>Methylococcaceae</taxon>
        <taxon>Methylocaldum</taxon>
    </lineage>
</organism>
<dbReference type="EMBL" id="OX458333">
    <property type="protein sequence ID" value="CAI8729679.1"/>
    <property type="molecule type" value="Genomic_DNA"/>
</dbReference>
<sequence>MTVNPGFFSSFKPLLLVAALAAAPGFDNAAAAADSDASRNPWAVNLTLYAWLPGVDGRFSPGQFSKSVEATFIDISEELRNFPRAFMGRLEAHYERLGFYLDGNYVDLDFEPRFARGISRGLSSQLGVLEYSAMYRVFGSAASERIARWGEKPRSNALELYAGGRTLWLDNQVEFRGIGSASASKSLTSPVIGAVHGGIQPGMVRPGGR</sequence>
<keyword evidence="1" id="KW-0732">Signal</keyword>
<accession>A0ABM9HWC6</accession>
<feature type="signal peptide" evidence="1">
    <location>
        <begin position="1"/>
        <end position="29"/>
    </location>
</feature>
<keyword evidence="3" id="KW-1185">Reference proteome</keyword>
<name>A0ABM9HWC6_9GAMM</name>